<proteinExistence type="predicted"/>
<dbReference type="AlphaFoldDB" id="A0A7U5HVQ9"/>
<name>A0A7U5HVQ9_9SPHN</name>
<dbReference type="KEGG" id="sphi:TS85_06820"/>
<sequence length="118" mass="13037">MTLEAERPDGPSGATPTVLEAIVRQLCLSATYNRTRMILAPHILYTRNAALYVDAFVVSREGMLPREPKMGVFKLDGLNDLQLLQRPFEASDMFQPEAAKYAGVTLMAIEPPANDSQL</sequence>
<evidence type="ECO:0000313" key="1">
    <source>
        <dbReference type="EMBL" id="AJP74326.1"/>
    </source>
</evidence>
<keyword evidence="2" id="KW-1185">Reference proteome</keyword>
<accession>A0A7U5HVQ9</accession>
<dbReference type="Proteomes" id="UP000032300">
    <property type="component" value="Chromosome"/>
</dbReference>
<protein>
    <recommendedName>
        <fullName evidence="3">WYL domain-containing protein</fullName>
    </recommendedName>
</protein>
<organism evidence="1 2">
    <name type="scientific">Sphingomonas hengshuiensis</name>
    <dbReference type="NCBI Taxonomy" id="1609977"/>
    <lineage>
        <taxon>Bacteria</taxon>
        <taxon>Pseudomonadati</taxon>
        <taxon>Pseudomonadota</taxon>
        <taxon>Alphaproteobacteria</taxon>
        <taxon>Sphingomonadales</taxon>
        <taxon>Sphingomonadaceae</taxon>
        <taxon>Sphingomonas</taxon>
    </lineage>
</organism>
<reference evidence="1 2" key="2">
    <citation type="submission" date="2015-02" db="EMBL/GenBank/DDBJ databases">
        <title>The complete genome of Sphingomonas hengshuiensis sp. WHSC-8 isolated from soil of Hengshui Lake.</title>
        <authorList>
            <person name="Wei S."/>
            <person name="Guo J."/>
            <person name="Su C."/>
            <person name="Wu R."/>
            <person name="Zhang Z."/>
            <person name="Liang K."/>
            <person name="Li H."/>
            <person name="Wang T."/>
            <person name="Liu H."/>
            <person name="Zhang C."/>
            <person name="Li Z."/>
            <person name="Wang Q."/>
            <person name="Meng J."/>
        </authorList>
    </citation>
    <scope>NUCLEOTIDE SEQUENCE [LARGE SCALE GENOMIC DNA]</scope>
    <source>
        <strain evidence="1 2">WHSC-8</strain>
    </source>
</reference>
<gene>
    <name evidence="1" type="ORF">TS85_06820</name>
</gene>
<reference evidence="1 2" key="1">
    <citation type="journal article" date="2015" name="Int. J. Syst. Evol. Microbiol.">
        <title>Sphingomonas hengshuiensis sp. nov., isolated from lake wetland.</title>
        <authorList>
            <person name="Wei S."/>
            <person name="Wang T."/>
            <person name="Liu H."/>
            <person name="Zhang C."/>
            <person name="Guo J."/>
            <person name="Wang Q."/>
            <person name="Liang K."/>
            <person name="Zhang Z."/>
        </authorList>
    </citation>
    <scope>NUCLEOTIDE SEQUENCE [LARGE SCALE GENOMIC DNA]</scope>
    <source>
        <strain evidence="1 2">WHSC-8</strain>
    </source>
</reference>
<evidence type="ECO:0000313" key="2">
    <source>
        <dbReference type="Proteomes" id="UP000032300"/>
    </source>
</evidence>
<evidence type="ECO:0008006" key="3">
    <source>
        <dbReference type="Google" id="ProtNLM"/>
    </source>
</evidence>
<dbReference type="EMBL" id="CP010836">
    <property type="protein sequence ID" value="AJP74326.1"/>
    <property type="molecule type" value="Genomic_DNA"/>
</dbReference>